<dbReference type="SMART" id="SM00091">
    <property type="entry name" value="PAS"/>
    <property type="match status" value="1"/>
</dbReference>
<keyword evidence="3" id="KW-0157">Chromophore</keyword>
<reference evidence="8" key="1">
    <citation type="journal article" date="2019" name="Int. J. Syst. Evol. Microbiol.">
        <title>The Global Catalogue of Microorganisms (GCM) 10K type strain sequencing project: providing services to taxonomists for standard genome sequencing and annotation.</title>
        <authorList>
            <consortium name="The Broad Institute Genomics Platform"/>
            <consortium name="The Broad Institute Genome Sequencing Center for Infectious Disease"/>
            <person name="Wu L."/>
            <person name="Ma J."/>
        </authorList>
    </citation>
    <scope>NUCLEOTIDE SEQUENCE [LARGE SCALE GENOMIC DNA]</scope>
    <source>
        <strain evidence="8">CGMCC 1.12702</strain>
    </source>
</reference>
<dbReference type="InterPro" id="IPR000014">
    <property type="entry name" value="PAS"/>
</dbReference>
<dbReference type="InterPro" id="IPR000700">
    <property type="entry name" value="PAS-assoc_C"/>
</dbReference>
<dbReference type="InterPro" id="IPR003594">
    <property type="entry name" value="HATPase_dom"/>
</dbReference>
<dbReference type="PANTHER" id="PTHR47429">
    <property type="entry name" value="PROTEIN TWIN LOV 1"/>
    <property type="match status" value="1"/>
</dbReference>
<keyword evidence="1" id="KW-0285">Flavoprotein</keyword>
<dbReference type="SMART" id="SM00387">
    <property type="entry name" value="HATPase_c"/>
    <property type="match status" value="1"/>
</dbReference>
<evidence type="ECO:0000259" key="4">
    <source>
        <dbReference type="PROSITE" id="PS50109"/>
    </source>
</evidence>
<feature type="domain" description="Histidine kinase" evidence="4">
    <location>
        <begin position="176"/>
        <end position="364"/>
    </location>
</feature>
<dbReference type="InterPro" id="IPR005467">
    <property type="entry name" value="His_kinase_dom"/>
</dbReference>
<keyword evidence="7" id="KW-0418">Kinase</keyword>
<dbReference type="Gene3D" id="3.30.450.20">
    <property type="entry name" value="PAS domain"/>
    <property type="match status" value="1"/>
</dbReference>
<dbReference type="PROSITE" id="PS50112">
    <property type="entry name" value="PAS"/>
    <property type="match status" value="1"/>
</dbReference>
<comment type="caution">
    <text evidence="7">The sequence shown here is derived from an EMBL/GenBank/DDBJ whole genome shotgun (WGS) entry which is preliminary data.</text>
</comment>
<organism evidence="7 8">
    <name type="scientific">Sphingomonas arantia</name>
    <dbReference type="NCBI Taxonomy" id="1460676"/>
    <lineage>
        <taxon>Bacteria</taxon>
        <taxon>Pseudomonadati</taxon>
        <taxon>Pseudomonadota</taxon>
        <taxon>Alphaproteobacteria</taxon>
        <taxon>Sphingomonadales</taxon>
        <taxon>Sphingomonadaceae</taxon>
        <taxon>Sphingomonas</taxon>
    </lineage>
</organism>
<evidence type="ECO:0000259" key="5">
    <source>
        <dbReference type="PROSITE" id="PS50112"/>
    </source>
</evidence>
<evidence type="ECO:0000313" key="8">
    <source>
        <dbReference type="Proteomes" id="UP001597400"/>
    </source>
</evidence>
<dbReference type="Pfam" id="PF13426">
    <property type="entry name" value="PAS_9"/>
    <property type="match status" value="1"/>
</dbReference>
<protein>
    <submittedName>
        <fullName evidence="7">Histidine kinase dimerization/phosphoacceptor domain -containing protein</fullName>
    </submittedName>
</protein>
<evidence type="ECO:0000259" key="6">
    <source>
        <dbReference type="PROSITE" id="PS50113"/>
    </source>
</evidence>
<gene>
    <name evidence="7" type="ORF">ACFSGX_01855</name>
</gene>
<dbReference type="Proteomes" id="UP001597400">
    <property type="component" value="Unassembled WGS sequence"/>
</dbReference>
<dbReference type="SUPFAM" id="SSF55874">
    <property type="entry name" value="ATPase domain of HSP90 chaperone/DNA topoisomerase II/histidine kinase"/>
    <property type="match status" value="1"/>
</dbReference>
<keyword evidence="8" id="KW-1185">Reference proteome</keyword>
<name>A0ABW4TUE0_9SPHN</name>
<dbReference type="PANTHER" id="PTHR47429:SF2">
    <property type="entry name" value="PROTEIN TWIN LOV 1"/>
    <property type="match status" value="1"/>
</dbReference>
<dbReference type="GO" id="GO:0016301">
    <property type="term" value="F:kinase activity"/>
    <property type="evidence" value="ECO:0007669"/>
    <property type="project" value="UniProtKB-KW"/>
</dbReference>
<dbReference type="Gene3D" id="3.30.565.10">
    <property type="entry name" value="Histidine kinase-like ATPase, C-terminal domain"/>
    <property type="match status" value="1"/>
</dbReference>
<evidence type="ECO:0000256" key="1">
    <source>
        <dbReference type="ARBA" id="ARBA00022630"/>
    </source>
</evidence>
<dbReference type="SUPFAM" id="SSF55785">
    <property type="entry name" value="PYP-like sensor domain (PAS domain)"/>
    <property type="match status" value="1"/>
</dbReference>
<evidence type="ECO:0000313" key="7">
    <source>
        <dbReference type="EMBL" id="MFD1949510.1"/>
    </source>
</evidence>
<feature type="domain" description="PAS" evidence="5">
    <location>
        <begin position="19"/>
        <end position="92"/>
    </location>
</feature>
<keyword evidence="7" id="KW-0808">Transferase</keyword>
<dbReference type="EMBL" id="JBHUGS010000001">
    <property type="protein sequence ID" value="MFD1949510.1"/>
    <property type="molecule type" value="Genomic_DNA"/>
</dbReference>
<dbReference type="InterPro" id="IPR001610">
    <property type="entry name" value="PAC"/>
</dbReference>
<proteinExistence type="predicted"/>
<dbReference type="PROSITE" id="PS50113">
    <property type="entry name" value="PAC"/>
    <property type="match status" value="1"/>
</dbReference>
<accession>A0ABW4TUE0</accession>
<dbReference type="InterPro" id="IPR011495">
    <property type="entry name" value="Sig_transdc_His_kin_sub2_dim/P"/>
</dbReference>
<dbReference type="Pfam" id="PF02518">
    <property type="entry name" value="HATPase_c"/>
    <property type="match status" value="1"/>
</dbReference>
<dbReference type="Pfam" id="PF07568">
    <property type="entry name" value="HisKA_2"/>
    <property type="match status" value="1"/>
</dbReference>
<dbReference type="SMART" id="SM00086">
    <property type="entry name" value="PAC"/>
    <property type="match status" value="1"/>
</dbReference>
<feature type="domain" description="PAC" evidence="6">
    <location>
        <begin position="93"/>
        <end position="147"/>
    </location>
</feature>
<dbReference type="NCBIfam" id="TIGR00229">
    <property type="entry name" value="sensory_box"/>
    <property type="match status" value="1"/>
</dbReference>
<evidence type="ECO:0000256" key="2">
    <source>
        <dbReference type="ARBA" id="ARBA00022643"/>
    </source>
</evidence>
<dbReference type="InterPro" id="IPR035965">
    <property type="entry name" value="PAS-like_dom_sf"/>
</dbReference>
<sequence length="364" mass="40637">MQQKEDWHLTEKVLHELGRGDPFAAAIRGTRMPMIITDPRQPDNPIVFANQAFQDLSGYPRSEIIGRNCRFLQGPDTDRGEIDRLREAIRAETPINIDLLNYRRDGSTFWNALYVSPVRSEEGETQFYFASLLDVTERVEAHKAIAVQKSDIEAQVQSRTADLEAALETKSLLLHEVDHRVKNNLTMVGSLLRLQARAIPDPALRVTLETMLERVDALATVHRRLYQNRDIHRFDAGAFAQDLTSDILAGSGRDDIVLETKVASLQIRAADATALGLILNELIVNAVRHAFADDRAGTLTLKVYREGDMGRIMLCDDGPGFAIESVGETIGRTLVSRLSRQLRAETVWRNANPGTCVLVSFPVA</sequence>
<evidence type="ECO:0000256" key="3">
    <source>
        <dbReference type="ARBA" id="ARBA00022991"/>
    </source>
</evidence>
<dbReference type="RefSeq" id="WP_380927033.1">
    <property type="nucleotide sequence ID" value="NZ_JBHUGS010000001.1"/>
</dbReference>
<dbReference type="PROSITE" id="PS50109">
    <property type="entry name" value="HIS_KIN"/>
    <property type="match status" value="1"/>
</dbReference>
<dbReference type="CDD" id="cd00130">
    <property type="entry name" value="PAS"/>
    <property type="match status" value="1"/>
</dbReference>
<keyword evidence="2" id="KW-0288">FMN</keyword>
<dbReference type="InterPro" id="IPR036890">
    <property type="entry name" value="HATPase_C_sf"/>
</dbReference>